<dbReference type="Gene3D" id="3.40.50.720">
    <property type="entry name" value="NAD(P)-binding Rossmann-like Domain"/>
    <property type="match status" value="1"/>
</dbReference>
<evidence type="ECO:0000313" key="5">
    <source>
        <dbReference type="Proteomes" id="UP000638043"/>
    </source>
</evidence>
<dbReference type="EMBL" id="BMMQ01000001">
    <property type="protein sequence ID" value="GGO60181.1"/>
    <property type="molecule type" value="Genomic_DNA"/>
</dbReference>
<accession>A0ABQ2MY21</accession>
<dbReference type="SUPFAM" id="SSF53223">
    <property type="entry name" value="Aminoacid dehydrogenase-like, N-terminal domain"/>
    <property type="match status" value="1"/>
</dbReference>
<dbReference type="InterPro" id="IPR036291">
    <property type="entry name" value="NAD(P)-bd_dom_sf"/>
</dbReference>
<dbReference type="Proteomes" id="UP000638043">
    <property type="component" value="Unassembled WGS sequence"/>
</dbReference>
<keyword evidence="2" id="KW-0057">Aromatic amino acid biosynthesis</keyword>
<feature type="domain" description="Shikimate dehydrogenase substrate binding N-terminal" evidence="3">
    <location>
        <begin position="8"/>
        <end position="87"/>
    </location>
</feature>
<evidence type="ECO:0000256" key="2">
    <source>
        <dbReference type="ARBA" id="ARBA00023141"/>
    </source>
</evidence>
<evidence type="ECO:0000313" key="4">
    <source>
        <dbReference type="EMBL" id="GGO60181.1"/>
    </source>
</evidence>
<evidence type="ECO:0000256" key="1">
    <source>
        <dbReference type="ARBA" id="ARBA00004871"/>
    </source>
</evidence>
<keyword evidence="2" id="KW-0028">Amino-acid biosynthesis</keyword>
<dbReference type="SUPFAM" id="SSF51735">
    <property type="entry name" value="NAD(P)-binding Rossmann-fold domains"/>
    <property type="match status" value="1"/>
</dbReference>
<protein>
    <submittedName>
        <fullName evidence="4">Shikimate 5-dehydrogenase</fullName>
    </submittedName>
</protein>
<evidence type="ECO:0000259" key="3">
    <source>
        <dbReference type="Pfam" id="PF08501"/>
    </source>
</evidence>
<organism evidence="4 5">
    <name type="scientific">Microbacterium nanhaiense</name>
    <dbReference type="NCBI Taxonomy" id="1301026"/>
    <lineage>
        <taxon>Bacteria</taxon>
        <taxon>Bacillati</taxon>
        <taxon>Actinomycetota</taxon>
        <taxon>Actinomycetes</taxon>
        <taxon>Micrococcales</taxon>
        <taxon>Microbacteriaceae</taxon>
        <taxon>Microbacterium</taxon>
    </lineage>
</organism>
<proteinExistence type="predicted"/>
<keyword evidence="5" id="KW-1185">Reference proteome</keyword>
<dbReference type="InterPro" id="IPR046346">
    <property type="entry name" value="Aminoacid_DH-like_N_sf"/>
</dbReference>
<reference evidence="5" key="1">
    <citation type="journal article" date="2019" name="Int. J. Syst. Evol. Microbiol.">
        <title>The Global Catalogue of Microorganisms (GCM) 10K type strain sequencing project: providing services to taxonomists for standard genome sequencing and annotation.</title>
        <authorList>
            <consortium name="The Broad Institute Genomics Platform"/>
            <consortium name="The Broad Institute Genome Sequencing Center for Infectious Disease"/>
            <person name="Wu L."/>
            <person name="Ma J."/>
        </authorList>
    </citation>
    <scope>NUCLEOTIDE SEQUENCE [LARGE SCALE GENOMIC DNA]</scope>
    <source>
        <strain evidence="5">CGMCC 4.7181</strain>
    </source>
</reference>
<comment type="caution">
    <text evidence="4">The sequence shown here is derived from an EMBL/GenBank/DDBJ whole genome shotgun (WGS) entry which is preliminary data.</text>
</comment>
<dbReference type="InterPro" id="IPR022893">
    <property type="entry name" value="Shikimate_DH_fam"/>
</dbReference>
<dbReference type="Gene3D" id="3.40.50.10860">
    <property type="entry name" value="Leucine Dehydrogenase, chain A, domain 1"/>
    <property type="match status" value="1"/>
</dbReference>
<dbReference type="Pfam" id="PF08501">
    <property type="entry name" value="Shikimate_dh_N"/>
    <property type="match status" value="1"/>
</dbReference>
<sequence>MLVTHLEVWGSPIAHSRSPQLHLAAYRALGLDWSFDRREVSGDGFAAEIAKGGVRGLALTYPLKSHAFDAAARRDRWAELTGVANTLFFGGSAVSGFNTDVGGLARALREVGAAEARRVRIVGAGATTTSAIVALSELAAEHVEVVARRPEAAAPLVGLGERAGIAVSIAPLDAPSGTADLTIATLPGGTELDPAAAARLGELGGTLFDVAYSPWPTSLAAAWPAATHDGLAMLLHQAVIQVRIFVSGDPRVELPNEEAVVAAMRAALA</sequence>
<gene>
    <name evidence="4" type="primary">aroE</name>
    <name evidence="4" type="ORF">GCM10010910_04950</name>
</gene>
<dbReference type="PANTHER" id="PTHR21089:SF1">
    <property type="entry name" value="BIFUNCTIONAL 3-DEHYDROQUINATE DEHYDRATASE_SHIKIMATE DEHYDROGENASE, CHLOROPLASTIC"/>
    <property type="match status" value="1"/>
</dbReference>
<name>A0ABQ2MY21_9MICO</name>
<comment type="pathway">
    <text evidence="1">Metabolic intermediate biosynthesis; chorismate biosynthesis; chorismate from D-erythrose 4-phosphate and phosphoenolpyruvate: step 4/7.</text>
</comment>
<dbReference type="InterPro" id="IPR013708">
    <property type="entry name" value="Shikimate_DH-bd_N"/>
</dbReference>
<dbReference type="PANTHER" id="PTHR21089">
    <property type="entry name" value="SHIKIMATE DEHYDROGENASE"/>
    <property type="match status" value="1"/>
</dbReference>